<evidence type="ECO:0000313" key="5">
    <source>
        <dbReference type="EMBL" id="PEH37268.1"/>
    </source>
</evidence>
<dbReference type="Proteomes" id="UP000220629">
    <property type="component" value="Unassembled WGS sequence"/>
</dbReference>
<evidence type="ECO:0000256" key="2">
    <source>
        <dbReference type="ARBA" id="ARBA00022448"/>
    </source>
</evidence>
<dbReference type="GO" id="GO:0051262">
    <property type="term" value="P:protein tetramerization"/>
    <property type="evidence" value="ECO:0007669"/>
    <property type="project" value="InterPro"/>
</dbReference>
<gene>
    <name evidence="5" type="ORF">CRM94_22210</name>
</gene>
<name>A0A2A7S145_BURGA</name>
<reference evidence="6" key="1">
    <citation type="submission" date="2017-09" db="EMBL/GenBank/DDBJ databases">
        <title>FDA dAtabase for Regulatory Grade micrObial Sequences (FDA-ARGOS): Supporting development and validation of Infectious Disease Dx tests.</title>
        <authorList>
            <person name="Minogue T."/>
            <person name="Wolcott M."/>
            <person name="Wasieloski L."/>
            <person name="Aguilar W."/>
            <person name="Moore D."/>
            <person name="Tallon L."/>
            <person name="Sadzewicz L."/>
            <person name="Ott S."/>
            <person name="Zhao X."/>
            <person name="Nagaraj S."/>
            <person name="Vavikolanu K."/>
            <person name="Aluvathingal J."/>
            <person name="Nadendla S."/>
            <person name="Sichtig H."/>
        </authorList>
    </citation>
    <scope>NUCLEOTIDE SEQUENCE [LARGE SCALE GENOMIC DNA]</scope>
    <source>
        <strain evidence="6">FDAARGOS_390</strain>
    </source>
</reference>
<evidence type="ECO:0008006" key="7">
    <source>
        <dbReference type="Google" id="ProtNLM"/>
    </source>
</evidence>
<dbReference type="Pfam" id="PF02556">
    <property type="entry name" value="SecB"/>
    <property type="match status" value="1"/>
</dbReference>
<dbReference type="RefSeq" id="WP_098153708.1">
    <property type="nucleotide sequence ID" value="NZ_CP065595.1"/>
</dbReference>
<sequence>MTTTSKGKDQVVDSGTELKPFPLHAIQLADLRVLEVSLRANLDVRKTEAPGQFQFEAGHGDYQAERKRIRVKVSAKMGEIDDGISPFSLKIELIGTFVVDTSRFREEHVLQWAKTNAPLVLYPYLREQVYGLTARAGFNPAVLPLLEIPTFRLITQADGEVKVVTSREGSND</sequence>
<comment type="similarity">
    <text evidence="1">Belongs to the SecB family.</text>
</comment>
<dbReference type="Gene3D" id="3.10.420.10">
    <property type="entry name" value="SecB-like"/>
    <property type="match status" value="1"/>
</dbReference>
<dbReference type="SUPFAM" id="SSF54611">
    <property type="entry name" value="SecB-like"/>
    <property type="match status" value="1"/>
</dbReference>
<keyword evidence="3" id="KW-0653">Protein transport</keyword>
<dbReference type="InterPro" id="IPR035958">
    <property type="entry name" value="SecB-like_sf"/>
</dbReference>
<keyword evidence="2" id="KW-0813">Transport</keyword>
<dbReference type="InterPro" id="IPR003708">
    <property type="entry name" value="SecB"/>
</dbReference>
<dbReference type="EMBL" id="PDDY01000004">
    <property type="protein sequence ID" value="PEH37268.1"/>
    <property type="molecule type" value="Genomic_DNA"/>
</dbReference>
<organism evidence="5 6">
    <name type="scientific">Burkholderia gladioli</name>
    <name type="common">Pseudomonas marginata</name>
    <name type="synonym">Phytomonas marginata</name>
    <dbReference type="NCBI Taxonomy" id="28095"/>
    <lineage>
        <taxon>Bacteria</taxon>
        <taxon>Pseudomonadati</taxon>
        <taxon>Pseudomonadota</taxon>
        <taxon>Betaproteobacteria</taxon>
        <taxon>Burkholderiales</taxon>
        <taxon>Burkholderiaceae</taxon>
        <taxon>Burkholderia</taxon>
    </lineage>
</organism>
<evidence type="ECO:0000256" key="3">
    <source>
        <dbReference type="ARBA" id="ARBA00022927"/>
    </source>
</evidence>
<protein>
    <recommendedName>
        <fullName evidence="7">Preprotein translocase subunit SecB</fullName>
    </recommendedName>
</protein>
<dbReference type="GO" id="GO:0015031">
    <property type="term" value="P:protein transport"/>
    <property type="evidence" value="ECO:0007669"/>
    <property type="project" value="UniProtKB-KW"/>
</dbReference>
<proteinExistence type="inferred from homology"/>
<keyword evidence="4" id="KW-0811">Translocation</keyword>
<comment type="caution">
    <text evidence="5">The sequence shown here is derived from an EMBL/GenBank/DDBJ whole genome shotgun (WGS) entry which is preliminary data.</text>
</comment>
<evidence type="ECO:0000256" key="1">
    <source>
        <dbReference type="ARBA" id="ARBA00009990"/>
    </source>
</evidence>
<evidence type="ECO:0000256" key="4">
    <source>
        <dbReference type="ARBA" id="ARBA00023010"/>
    </source>
</evidence>
<dbReference type="GO" id="GO:0051082">
    <property type="term" value="F:unfolded protein binding"/>
    <property type="evidence" value="ECO:0007669"/>
    <property type="project" value="InterPro"/>
</dbReference>
<evidence type="ECO:0000313" key="6">
    <source>
        <dbReference type="Proteomes" id="UP000220629"/>
    </source>
</evidence>
<accession>A0A2A7S145</accession>
<dbReference type="AlphaFoldDB" id="A0A2A7S145"/>